<reference evidence="1 2" key="1">
    <citation type="submission" date="2019-02" db="EMBL/GenBank/DDBJ databases">
        <title>Genomic Encyclopedia of Type Strains, Phase IV (KMG-IV): sequencing the most valuable type-strain genomes for metagenomic binning, comparative biology and taxonomic classification.</title>
        <authorList>
            <person name="Goeker M."/>
        </authorList>
    </citation>
    <scope>NUCLEOTIDE SEQUENCE [LARGE SCALE GENOMIC DNA]</scope>
    <source>
        <strain evidence="1 2">DSM 18116</strain>
    </source>
</reference>
<organism evidence="1 2">
    <name type="scientific">Pseudobacter ginsenosidimutans</name>
    <dbReference type="NCBI Taxonomy" id="661488"/>
    <lineage>
        <taxon>Bacteria</taxon>
        <taxon>Pseudomonadati</taxon>
        <taxon>Bacteroidota</taxon>
        <taxon>Chitinophagia</taxon>
        <taxon>Chitinophagales</taxon>
        <taxon>Chitinophagaceae</taxon>
        <taxon>Pseudobacter</taxon>
    </lineage>
</organism>
<dbReference type="AlphaFoldDB" id="A0A4Q7MYG3"/>
<proteinExistence type="predicted"/>
<evidence type="ECO:0000313" key="1">
    <source>
        <dbReference type="EMBL" id="RZS72180.1"/>
    </source>
</evidence>
<dbReference type="InterPro" id="IPR050580">
    <property type="entry name" value="2H_phosphoesterase_YjcG-like"/>
</dbReference>
<keyword evidence="1" id="KW-0436">Ligase</keyword>
<sequence>MKQLVDTLPDYGALYKSGLRTNEYQLVLSPHEELRNKILAVKKAFHETYPGGYTNFVRPHILLAKFTQLEMMEEKILHRLRIAGNGYHPFRVELKNYGAFPTHSIYVNVVTRQPIQGLVKEVRQLQRLMKYDKDRKPHFIDEPFITIASRLQPWQYEQGWLEYSHRQFTGRFLADGMLLLKRRTGDRAWQIAERFEFRNLPVNTRQGELFA</sequence>
<dbReference type="EMBL" id="SGXA01000002">
    <property type="protein sequence ID" value="RZS72180.1"/>
    <property type="molecule type" value="Genomic_DNA"/>
</dbReference>
<dbReference type="Gene3D" id="3.90.1140.10">
    <property type="entry name" value="Cyclic phosphodiesterase"/>
    <property type="match status" value="1"/>
</dbReference>
<keyword evidence="2" id="KW-1185">Reference proteome</keyword>
<gene>
    <name evidence="1" type="ORF">EV199_4096</name>
</gene>
<dbReference type="PANTHER" id="PTHR40037:SF1">
    <property type="entry name" value="PHOSPHOESTERASE SAOUHSC_00951-RELATED"/>
    <property type="match status" value="1"/>
</dbReference>
<dbReference type="OrthoDB" id="1951600at2"/>
<comment type="caution">
    <text evidence="1">The sequence shown here is derived from an EMBL/GenBank/DDBJ whole genome shotgun (WGS) entry which is preliminary data.</text>
</comment>
<dbReference type="PANTHER" id="PTHR40037">
    <property type="entry name" value="PHOSPHOESTERASE YJCG-RELATED"/>
    <property type="match status" value="1"/>
</dbReference>
<name>A0A4Q7MYG3_9BACT</name>
<evidence type="ECO:0000313" key="2">
    <source>
        <dbReference type="Proteomes" id="UP000293874"/>
    </source>
</evidence>
<dbReference type="Proteomes" id="UP000293874">
    <property type="component" value="Unassembled WGS sequence"/>
</dbReference>
<dbReference type="RefSeq" id="WP_130542623.1">
    <property type="nucleotide sequence ID" value="NZ_CP042431.1"/>
</dbReference>
<dbReference type="InterPro" id="IPR009097">
    <property type="entry name" value="Cyclic_Pdiesterase"/>
</dbReference>
<dbReference type="Pfam" id="PF13563">
    <property type="entry name" value="2_5_RNA_ligase2"/>
    <property type="match status" value="1"/>
</dbReference>
<dbReference type="SUPFAM" id="SSF55144">
    <property type="entry name" value="LigT-like"/>
    <property type="match status" value="1"/>
</dbReference>
<protein>
    <submittedName>
        <fullName evidence="1">2'-5' RNA ligase</fullName>
    </submittedName>
</protein>
<accession>A0A4Q7MYG3</accession>
<dbReference type="GO" id="GO:0016874">
    <property type="term" value="F:ligase activity"/>
    <property type="evidence" value="ECO:0007669"/>
    <property type="project" value="UniProtKB-KW"/>
</dbReference>